<protein>
    <submittedName>
        <fullName evidence="1">Uncharacterized protein</fullName>
    </submittedName>
</protein>
<dbReference type="RefSeq" id="WP_313982258.1">
    <property type="nucleotide sequence ID" value="NZ_JASJOS010000009.1"/>
</dbReference>
<sequence length="463" mass="53584">MQTEFASITEASQRWINEGKSFKDKLNNWLDEIYIDKVKPDTPCPEDTRKDMTAFVMDQIYYHNEDGEFDKLRQLFPPDNDPIDWTGITECVSQVVILPDMRLVATVGDWYEPRRVYLISENTFELQPDVLMIGKSFDKKYIARVYADYIEVTEGWDGHSIKTFASPSTYGLKGPKDGLSNLNFTEFGIQQIVVFPNGQRVAIATSKGIFVLEEQTSHFIETEENSSHTHREEFTFRYDYPHVDVSPDGKYMITGTQSSPHLLFEEINGQWTTIATVEPRSSYPNLARFNTTIEEEPDTDNSGPQVLLCSCHISRSASIALPLANLTPNFYASGYNADPTLNYIDDRKWVFSAGLYQWGYALGCNDGYMWFRDYYGNLYGYLHIGGTVMDIDYSPDRTKMVVASYIGQITVYDCTELFHENEDLFRDETNRQERRKDDFAITNTCYKDIKRYLFWKENPPLVW</sequence>
<organism evidence="1 2">
    <name type="scientific">Xanthocytophaga flava</name>
    <dbReference type="NCBI Taxonomy" id="3048013"/>
    <lineage>
        <taxon>Bacteria</taxon>
        <taxon>Pseudomonadati</taxon>
        <taxon>Bacteroidota</taxon>
        <taxon>Cytophagia</taxon>
        <taxon>Cytophagales</taxon>
        <taxon>Rhodocytophagaceae</taxon>
        <taxon>Xanthocytophaga</taxon>
    </lineage>
</organism>
<comment type="caution">
    <text evidence="1">The sequence shown here is derived from an EMBL/GenBank/DDBJ whole genome shotgun (WGS) entry which is preliminary data.</text>
</comment>
<dbReference type="EMBL" id="JASJOS010000009">
    <property type="protein sequence ID" value="MDJ1482867.1"/>
    <property type="molecule type" value="Genomic_DNA"/>
</dbReference>
<accession>A0AAE3U8P1</accession>
<name>A0AAE3U8P1_9BACT</name>
<dbReference type="SUPFAM" id="SSF82171">
    <property type="entry name" value="DPP6 N-terminal domain-like"/>
    <property type="match status" value="1"/>
</dbReference>
<evidence type="ECO:0000313" key="1">
    <source>
        <dbReference type="EMBL" id="MDJ1482867.1"/>
    </source>
</evidence>
<gene>
    <name evidence="1" type="ORF">QNI16_20365</name>
</gene>
<evidence type="ECO:0000313" key="2">
    <source>
        <dbReference type="Proteomes" id="UP001241110"/>
    </source>
</evidence>
<reference evidence="1" key="1">
    <citation type="submission" date="2023-05" db="EMBL/GenBank/DDBJ databases">
        <authorList>
            <person name="Zhang X."/>
        </authorList>
    </citation>
    <scope>NUCLEOTIDE SEQUENCE</scope>
    <source>
        <strain evidence="1">YF14B1</strain>
    </source>
</reference>
<dbReference type="Proteomes" id="UP001241110">
    <property type="component" value="Unassembled WGS sequence"/>
</dbReference>
<dbReference type="AlphaFoldDB" id="A0AAE3U8P1"/>
<proteinExistence type="predicted"/>